<name>A0ABY7G786_MYAAR</name>
<evidence type="ECO:0000313" key="2">
    <source>
        <dbReference type="Proteomes" id="UP001164746"/>
    </source>
</evidence>
<dbReference type="EMBL" id="CP111027">
    <property type="protein sequence ID" value="WAR29399.1"/>
    <property type="molecule type" value="Genomic_DNA"/>
</dbReference>
<evidence type="ECO:0000313" key="1">
    <source>
        <dbReference type="EMBL" id="WAR29399.1"/>
    </source>
</evidence>
<proteinExistence type="predicted"/>
<sequence length="77" mass="8567">MDILSRFIAEESHKSTVQFCGARNRNLAVHPASSRTAMRLIPLCLMFGVIALRPVAATRLSKLEEDVKVLNNFIIKG</sequence>
<reference evidence="1" key="1">
    <citation type="submission" date="2022-11" db="EMBL/GenBank/DDBJ databases">
        <title>Centuries of genome instability and evolution in soft-shell clam transmissible cancer (bioRxiv).</title>
        <authorList>
            <person name="Hart S.F.M."/>
            <person name="Yonemitsu M.A."/>
            <person name="Giersch R.M."/>
            <person name="Beal B.F."/>
            <person name="Arriagada G."/>
            <person name="Davis B.W."/>
            <person name="Ostrander E.A."/>
            <person name="Goff S.P."/>
            <person name="Metzger M.J."/>
        </authorList>
    </citation>
    <scope>NUCLEOTIDE SEQUENCE</scope>
    <source>
        <strain evidence="1">MELC-2E11</strain>
        <tissue evidence="1">Siphon/mantle</tissue>
    </source>
</reference>
<gene>
    <name evidence="1" type="ORF">MAR_002967</name>
</gene>
<protein>
    <submittedName>
        <fullName evidence="1">Uncharacterized protein</fullName>
    </submittedName>
</protein>
<accession>A0ABY7G786</accession>
<dbReference type="Proteomes" id="UP001164746">
    <property type="component" value="Chromosome 16"/>
</dbReference>
<keyword evidence="2" id="KW-1185">Reference proteome</keyword>
<organism evidence="1 2">
    <name type="scientific">Mya arenaria</name>
    <name type="common">Soft-shell clam</name>
    <dbReference type="NCBI Taxonomy" id="6604"/>
    <lineage>
        <taxon>Eukaryota</taxon>
        <taxon>Metazoa</taxon>
        <taxon>Spiralia</taxon>
        <taxon>Lophotrochozoa</taxon>
        <taxon>Mollusca</taxon>
        <taxon>Bivalvia</taxon>
        <taxon>Autobranchia</taxon>
        <taxon>Heteroconchia</taxon>
        <taxon>Euheterodonta</taxon>
        <taxon>Imparidentia</taxon>
        <taxon>Neoheterodontei</taxon>
        <taxon>Myida</taxon>
        <taxon>Myoidea</taxon>
        <taxon>Myidae</taxon>
        <taxon>Mya</taxon>
    </lineage>
</organism>